<organism evidence="5">
    <name type="scientific">Octopus bimaculoides</name>
    <name type="common">California two-spotted octopus</name>
    <dbReference type="NCBI Taxonomy" id="37653"/>
    <lineage>
        <taxon>Eukaryota</taxon>
        <taxon>Metazoa</taxon>
        <taxon>Spiralia</taxon>
        <taxon>Lophotrochozoa</taxon>
        <taxon>Mollusca</taxon>
        <taxon>Cephalopoda</taxon>
        <taxon>Coleoidea</taxon>
        <taxon>Octopodiformes</taxon>
        <taxon>Octopoda</taxon>
        <taxon>Incirrata</taxon>
        <taxon>Octopodidae</taxon>
        <taxon>Octopus</taxon>
    </lineage>
</organism>
<dbReference type="InterPro" id="IPR024743">
    <property type="entry name" value="Dynein_HC_stalk"/>
</dbReference>
<dbReference type="Gene3D" id="1.10.8.1220">
    <property type="match status" value="1"/>
</dbReference>
<feature type="compositionally biased region" description="Low complexity" evidence="2">
    <location>
        <begin position="709"/>
        <end position="733"/>
    </location>
</feature>
<dbReference type="GO" id="GO:0051959">
    <property type="term" value="F:dynein light intermediate chain binding"/>
    <property type="evidence" value="ECO:0007669"/>
    <property type="project" value="InterPro"/>
</dbReference>
<dbReference type="GO" id="GO:0030286">
    <property type="term" value="C:dynein complex"/>
    <property type="evidence" value="ECO:0007669"/>
    <property type="project" value="InterPro"/>
</dbReference>
<sequence>MDIGAHRPDYGSASKIRYTEQLARAINKLDQQIRNNLHMMFILSSKACKKSVNSLHKYFEKYPAFLTSSYSIMTNPPLSTEAYQEMISQWFEEDNTQQLYIKHVTNFEDTNTKIEISTAALTYLHESSQTALRRQYLCKKGSFPYFPLQYVREMVYLFHKITDEIIEKETKKLLNYGGAVGKVNEAYGRIDSFKMVLNSLVPQYDKQMEHVKLLASDIKQLRQLYADVNSEMKDCRNTLVDIDKEIIEINRIIDTMFAGLNPIFQAAVATLQSINKKAWQEVKSYRQPPEPIKELLRAVCLLFHCPQNWEDGQVLLVDSNFINDLVYYERDQITDEMFARLKGYLSNPSFTSKTMMQYSLAAVSVLEWLKAIYRYCRAKQLSAPYKDMVEKLKEKQIQIQERMGELHKISALDKSQLKEDLQAYRAVMKKAKELDGEIQVIKQKVAEASHLMGNISEQHHMWQSEVSKSKMNLRTAFGDGMLAAASVSYFGAFDDQTRSKLLEEWIQHFQQPSFDNTTPETLYPQHRNVLVDTLPSNKQSSSLSKSPSPPNTSCASPSTWSAASSPPTSPEALPSRKHVTFSIQKYEPMIENNEFVYGKDVINEKNDADYDEMDDKMSSRCDNEPFLLVRSAFCLRSVLSNYQQLNDWKMNMNINDTRAIQNAIMMNTNLLHHRTFWPLLVDPDRQAEAWVRYLHLNAPKRIIKPKKPGPLSKPSSRTVSPSPSTTSIRSRTGSSKKRVPRSSSRITPSVSLETIPSEIVPPQESFLLLEADDPKLEQKIRNALTYGLVVLVTLVESLPLNSFLKLLVFCHETQTMGDGNKVLIFENTRIVCHPNFYLYLILPIPFNICDDNVSLKEMEKLSKYKDLEIEVTRMWNLKTETIPIIALFREKTMNLEGPLIEDKDILESLLACNRKMEKNRQIIIETCNSDDEQLKELCQPYAPMVIKAATIYAAFEHLPKLNECYYISFDMFLKIFVGALRRCDRGFSAQEMKLRANELSVVTTTAIFEHLTRMMFEQHLQLFYLLVVLETFHLSSAATTDEIGVFLYEFNSEDLEAIERVLPDKPGWISKEGWLKCFLLEKSIDAFSNLLEYLTTDQADKKWPEYFKNPSVLVNQVPEENLKHLTVFQRAILWKFCCPERLSEVCYALVISQLGNVIPTKENYNIRDVFTCTNNTCPALFLLPSPGGHKDFDGSEGCLYADPVREVKRLAKELKIGRYVYVVNCCDQLNVDSLLQCVDDCYRNGYWLVLNNYHMTPENIHNKLIAVFQLILSTYKKKKEDNTVTPQQTSDYLTGEEDKGENFRLWVTYTLHQGHQVPPAMLLQNSIRVSCETVPNFLSILTKCHRAVNFLLRKHKYNQRNLYRFKTHVTPFSTYTFDVAGFATIHAILLQQQCCTVPEKFPGPAPPVHWSLLDMAAMVDLAKPFLPLSNQSIISKLTALLSSVYAGQCTTVYEVNHIQAVIKDILTVFYFTNQHVPKTEETSREDTEIFMESTISGSQTEMPSYQSSLLPTLLSAMIKAIIEGLTSETPSIRRFIQSPYLRDTIANSNGITNVVCQLFGMPASARGNLVCHLSRLLMDQISRITFWKDCHVVQRKGQAGTFHEPLAELIEKLSDILNTCPRAESSNVTTLYCLYPDENLIKLELQGFAEMQHQIEKHLAILRKYANKEILLCKELHEVKDDLIINKVPKCWLEKTYPTETNLTDWIQSFQTKFTKVLSLSQNYTVFQKHDLGIFLRPDRLIYTYLQTYTRKTFKDVCNIELYAMLQNKEQSIKDTNTIVIENVSLCEAKWHKENLEFIQEDFESKFADSDVLPKHYTLMLRYRELKKTQAKNVYYCPLIISSRSPSLMHADVIAEIPLQTTKEPLMFCGKGVYLRVVL</sequence>
<dbReference type="GO" id="GO:0045505">
    <property type="term" value="F:dynein intermediate chain binding"/>
    <property type="evidence" value="ECO:0007669"/>
    <property type="project" value="InterPro"/>
</dbReference>
<dbReference type="GO" id="GO:0007018">
    <property type="term" value="P:microtubule-based movement"/>
    <property type="evidence" value="ECO:0007669"/>
    <property type="project" value="InterPro"/>
</dbReference>
<evidence type="ECO:0000256" key="2">
    <source>
        <dbReference type="SAM" id="MobiDB-lite"/>
    </source>
</evidence>
<dbReference type="Pfam" id="PF12777">
    <property type="entry name" value="MT"/>
    <property type="match status" value="1"/>
</dbReference>
<dbReference type="InterPro" id="IPR041228">
    <property type="entry name" value="Dynein_C"/>
</dbReference>
<dbReference type="EMBL" id="KQ423903">
    <property type="protein sequence ID" value="KOF71963.1"/>
    <property type="molecule type" value="Genomic_DNA"/>
</dbReference>
<feature type="region of interest" description="Disordered" evidence="2">
    <location>
        <begin position="536"/>
        <end position="576"/>
    </location>
</feature>
<feature type="region of interest" description="Disordered" evidence="2">
    <location>
        <begin position="704"/>
        <end position="749"/>
    </location>
</feature>
<evidence type="ECO:0000313" key="5">
    <source>
        <dbReference type="EMBL" id="KOF71963.1"/>
    </source>
</evidence>
<feature type="domain" description="Dynein heavy chain C-terminal" evidence="4">
    <location>
        <begin position="1606"/>
        <end position="1875"/>
    </location>
</feature>
<feature type="coiled-coil region" evidence="1">
    <location>
        <begin position="211"/>
        <end position="238"/>
    </location>
</feature>
<dbReference type="STRING" id="37653.A0A0L8G507"/>
<dbReference type="InterPro" id="IPR026983">
    <property type="entry name" value="DHC"/>
</dbReference>
<evidence type="ECO:0000259" key="4">
    <source>
        <dbReference type="Pfam" id="PF18199"/>
    </source>
</evidence>
<evidence type="ECO:0000259" key="3">
    <source>
        <dbReference type="Pfam" id="PF12777"/>
    </source>
</evidence>
<dbReference type="InterPro" id="IPR027417">
    <property type="entry name" value="P-loop_NTPase"/>
</dbReference>
<dbReference type="Gene3D" id="1.20.1270.280">
    <property type="match status" value="1"/>
</dbReference>
<gene>
    <name evidence="5" type="ORF">OCBIM_22000229mg</name>
</gene>
<dbReference type="Gene3D" id="1.20.920.20">
    <property type="match status" value="1"/>
</dbReference>
<reference evidence="5" key="1">
    <citation type="submission" date="2015-07" db="EMBL/GenBank/DDBJ databases">
        <title>MeaNS - Measles Nucleotide Surveillance Program.</title>
        <authorList>
            <person name="Tran T."/>
            <person name="Druce J."/>
        </authorList>
    </citation>
    <scope>NUCLEOTIDE SEQUENCE</scope>
    <source>
        <strain evidence="5">UCB-OBI-ISO-001</strain>
        <tissue evidence="5">Gonad</tissue>
    </source>
</reference>
<dbReference type="PANTHER" id="PTHR45703">
    <property type="entry name" value="DYNEIN HEAVY CHAIN"/>
    <property type="match status" value="1"/>
</dbReference>
<dbReference type="OrthoDB" id="5986589at2759"/>
<protein>
    <recommendedName>
        <fullName evidence="6">Dynein heavy chain coiled coil stalk domain-containing protein</fullName>
    </recommendedName>
</protein>
<feature type="domain" description="Dynein heavy chain coiled coil stalk" evidence="3">
    <location>
        <begin position="241"/>
        <end position="505"/>
    </location>
</feature>
<dbReference type="Gene3D" id="3.40.50.300">
    <property type="entry name" value="P-loop containing nucleotide triphosphate hydrolases"/>
    <property type="match status" value="2"/>
</dbReference>
<dbReference type="Pfam" id="PF18199">
    <property type="entry name" value="Dynein_C"/>
    <property type="match status" value="1"/>
</dbReference>
<evidence type="ECO:0000256" key="1">
    <source>
        <dbReference type="SAM" id="Coils"/>
    </source>
</evidence>
<name>A0A0L8G507_OCTBM</name>
<dbReference type="PANTHER" id="PTHR45703:SF36">
    <property type="entry name" value="DYNEIN HEAVY CHAIN, CYTOPLASMIC"/>
    <property type="match status" value="1"/>
</dbReference>
<feature type="compositionally biased region" description="Low complexity" evidence="2">
    <location>
        <begin position="536"/>
        <end position="573"/>
    </location>
</feature>
<evidence type="ECO:0008006" key="6">
    <source>
        <dbReference type="Google" id="ProtNLM"/>
    </source>
</evidence>
<proteinExistence type="predicted"/>
<accession>A0A0L8G507</accession>
<keyword evidence="1" id="KW-0175">Coiled coil</keyword>